<dbReference type="Gramene" id="Ma08_t01540.1">
    <property type="protein sequence ID" value="Ma08_p01540.1"/>
    <property type="gene ID" value="Ma08_g01540"/>
</dbReference>
<dbReference type="EMBL" id="HG996472">
    <property type="protein sequence ID" value="CAG1830287.1"/>
    <property type="molecule type" value="Genomic_DNA"/>
</dbReference>
<evidence type="ECO:0000313" key="2">
    <source>
        <dbReference type="EnsemblPlants" id="Ma08_p01540.1"/>
    </source>
</evidence>
<evidence type="ECO:0000313" key="1">
    <source>
        <dbReference type="EMBL" id="CAG1830287.1"/>
    </source>
</evidence>
<protein>
    <submittedName>
        <fullName evidence="1">(wild Malaysian banana) hypothetical protein</fullName>
    </submittedName>
</protein>
<organism evidence="2 3">
    <name type="scientific">Musa acuminata subsp. malaccensis</name>
    <name type="common">Wild banana</name>
    <name type="synonym">Musa malaccensis</name>
    <dbReference type="NCBI Taxonomy" id="214687"/>
    <lineage>
        <taxon>Eukaryota</taxon>
        <taxon>Viridiplantae</taxon>
        <taxon>Streptophyta</taxon>
        <taxon>Embryophyta</taxon>
        <taxon>Tracheophyta</taxon>
        <taxon>Spermatophyta</taxon>
        <taxon>Magnoliopsida</taxon>
        <taxon>Liliopsida</taxon>
        <taxon>Zingiberales</taxon>
        <taxon>Musaceae</taxon>
        <taxon>Musa</taxon>
    </lineage>
</organism>
<proteinExistence type="predicted"/>
<accession>A0A804K1S3</accession>
<dbReference type="Proteomes" id="UP000012960">
    <property type="component" value="Unplaced"/>
</dbReference>
<reference evidence="2" key="2">
    <citation type="submission" date="2021-05" db="UniProtKB">
        <authorList>
            <consortium name="EnsemblPlants"/>
        </authorList>
    </citation>
    <scope>IDENTIFICATION</scope>
    <source>
        <strain evidence="2">subsp. malaccensis</strain>
    </source>
</reference>
<name>A0A804K1S3_MUSAM</name>
<dbReference type="InParanoid" id="A0A804K1S3"/>
<gene>
    <name evidence="1" type="ORF">GSMUA_335410.1</name>
</gene>
<keyword evidence="3" id="KW-1185">Reference proteome</keyword>
<dbReference type="EnsemblPlants" id="Ma08_t01540.1">
    <property type="protein sequence ID" value="Ma08_p01540.1"/>
    <property type="gene ID" value="Ma08_g01540"/>
</dbReference>
<dbReference type="AlphaFoldDB" id="A0A804K1S3"/>
<reference evidence="1" key="1">
    <citation type="submission" date="2021-03" db="EMBL/GenBank/DDBJ databases">
        <authorList>
            <consortium name="Genoscope - CEA"/>
            <person name="William W."/>
        </authorList>
    </citation>
    <scope>NUCLEOTIDE SEQUENCE</scope>
    <source>
        <strain evidence="1">Doubled-haploid Pahang</strain>
    </source>
</reference>
<sequence length="140" mass="15609">MNNHQLLHAIYAPNLTFIFVSSPPAQTQISTWLPLFSSWRSSCGRKRPSCSPPPPTARPALAFLVMSLLLLVLPPGEEGATGAEGRDRLLRSTAASMRSRRIPPRRRSPWNPFGFRLLVPSDGGCKWWLVSLIFECRVAL</sequence>
<evidence type="ECO:0000313" key="3">
    <source>
        <dbReference type="Proteomes" id="UP000012960"/>
    </source>
</evidence>